<dbReference type="AlphaFoldDB" id="J5K669"/>
<reference evidence="1 2" key="1">
    <citation type="journal article" date="2012" name="Sci. Rep.">
        <title>Genomic perspectives on the evolution of fungal entomopathogenicity in Beauveria bassiana.</title>
        <authorList>
            <person name="Xiao G."/>
            <person name="Ying S.H."/>
            <person name="Zheng P."/>
            <person name="Wang Z.L."/>
            <person name="Zhang S."/>
            <person name="Xie X.Q."/>
            <person name="Shang Y."/>
            <person name="St Leger R.J."/>
            <person name="Zhao G.P."/>
            <person name="Wang C."/>
            <person name="Feng M.G."/>
        </authorList>
    </citation>
    <scope>NUCLEOTIDE SEQUENCE [LARGE SCALE GENOMIC DNA]</scope>
    <source>
        <strain evidence="1 2">ARSEF 2860</strain>
    </source>
</reference>
<gene>
    <name evidence="1" type="ORF">BBA_01546</name>
</gene>
<evidence type="ECO:0000313" key="1">
    <source>
        <dbReference type="EMBL" id="EJP69581.1"/>
    </source>
</evidence>
<sequence>MPEWNPQVMAKASTNLIFLLKPAVEATLLPKISVLSGKSQTDYSFTELVNELNIGGKSLSIPHAQSVRSNKASMLPEMAVTIMERLFLLNEDLLSIMSRIVQHMRMYQSGKSIAQILAPKSRDESPWHQYGIVAAVEDA</sequence>
<dbReference type="HOGENOM" id="CLU_1844727_0_0_1"/>
<dbReference type="GeneID" id="19884558"/>
<protein>
    <submittedName>
        <fullName evidence="1">Uncharacterized protein</fullName>
    </submittedName>
</protein>
<evidence type="ECO:0000313" key="2">
    <source>
        <dbReference type="Proteomes" id="UP000002762"/>
    </source>
</evidence>
<proteinExistence type="predicted"/>
<dbReference type="Proteomes" id="UP000002762">
    <property type="component" value="Unassembled WGS sequence"/>
</dbReference>
<dbReference type="RefSeq" id="XP_008594865.1">
    <property type="nucleotide sequence ID" value="XM_008596643.1"/>
</dbReference>
<organism evidence="1 2">
    <name type="scientific">Beauveria bassiana (strain ARSEF 2860)</name>
    <name type="common">White muscardine disease fungus</name>
    <name type="synonym">Tritirachium shiotae</name>
    <dbReference type="NCBI Taxonomy" id="655819"/>
    <lineage>
        <taxon>Eukaryota</taxon>
        <taxon>Fungi</taxon>
        <taxon>Dikarya</taxon>
        <taxon>Ascomycota</taxon>
        <taxon>Pezizomycotina</taxon>
        <taxon>Sordariomycetes</taxon>
        <taxon>Hypocreomycetidae</taxon>
        <taxon>Hypocreales</taxon>
        <taxon>Cordycipitaceae</taxon>
        <taxon>Beauveria</taxon>
    </lineage>
</organism>
<dbReference type="EMBL" id="JH725152">
    <property type="protein sequence ID" value="EJP69581.1"/>
    <property type="molecule type" value="Genomic_DNA"/>
</dbReference>
<accession>J5K669</accession>
<dbReference type="InParanoid" id="J5K669"/>
<name>J5K669_BEAB2</name>
<keyword evidence="2" id="KW-1185">Reference proteome</keyword>